<comment type="caution">
    <text evidence="2">The sequence shown here is derived from an EMBL/GenBank/DDBJ whole genome shotgun (WGS) entry which is preliminary data.</text>
</comment>
<evidence type="ECO:0008006" key="4">
    <source>
        <dbReference type="Google" id="ProtNLM"/>
    </source>
</evidence>
<keyword evidence="1" id="KW-0732">Signal</keyword>
<organism evidence="2 3">
    <name type="scientific">Maricaulis maris</name>
    <dbReference type="NCBI Taxonomy" id="74318"/>
    <lineage>
        <taxon>Bacteria</taxon>
        <taxon>Pseudomonadati</taxon>
        <taxon>Pseudomonadota</taxon>
        <taxon>Alphaproteobacteria</taxon>
        <taxon>Maricaulales</taxon>
        <taxon>Maricaulaceae</taxon>
        <taxon>Maricaulis</taxon>
    </lineage>
</organism>
<dbReference type="RefSeq" id="WP_075189954.1">
    <property type="nucleotide sequence ID" value="NZ_RBIM01000009.1"/>
</dbReference>
<dbReference type="InterPro" id="IPR002816">
    <property type="entry name" value="TraB/PrgY/GumN_fam"/>
</dbReference>
<dbReference type="EMBL" id="RBIM01000009">
    <property type="protein sequence ID" value="RKQ89556.1"/>
    <property type="molecule type" value="Genomic_DNA"/>
</dbReference>
<dbReference type="Pfam" id="PF01963">
    <property type="entry name" value="TraB_PrgY_gumN"/>
    <property type="match status" value="1"/>
</dbReference>
<dbReference type="Proteomes" id="UP000273675">
    <property type="component" value="Unassembled WGS sequence"/>
</dbReference>
<dbReference type="PANTHER" id="PTHR40590">
    <property type="entry name" value="CYTOPLASMIC PROTEIN-RELATED"/>
    <property type="match status" value="1"/>
</dbReference>
<sequence>MLPTSRIRQLASATLSAALLAGGALLAPAAQAQQADYSQIEADPAIWHLSDADSDVYVFGTFHILPPSLEWLTPEIRDLLASADTLYLEADVHSAESQALLQQLVMQHGLNPQGVTLSSQLSESANAALAELAPTIGFAPAMLEPMRPWLAQVMLAVGQMQALGLDPNSGAETRLLAQVQGTSTQMGYFETPAEQIGFLAGMPDDVQAQAFEQGLEDLAELPQMLELLVTAWAMGDMDVLDREINTSMRDEAPEAYQVMIVGRNENWIPQIAEIMDGEGTVFIAVGAAHLPGEHGVIQLLREAGFEVSRQ</sequence>
<dbReference type="InterPro" id="IPR047111">
    <property type="entry name" value="YbaP-like"/>
</dbReference>
<dbReference type="PROSITE" id="PS51318">
    <property type="entry name" value="TAT"/>
    <property type="match status" value="1"/>
</dbReference>
<reference evidence="2 3" key="1">
    <citation type="submission" date="2018-10" db="EMBL/GenBank/DDBJ databases">
        <title>Genomic Encyclopedia of Type Strains, Phase IV (KMG-IV): sequencing the most valuable type-strain genomes for metagenomic binning, comparative biology and taxonomic classification.</title>
        <authorList>
            <person name="Goeker M."/>
        </authorList>
    </citation>
    <scope>NUCLEOTIDE SEQUENCE [LARGE SCALE GENOMIC DNA]</scope>
    <source>
        <strain evidence="2 3">DSM 4734</strain>
    </source>
</reference>
<evidence type="ECO:0000256" key="1">
    <source>
        <dbReference type="SAM" id="SignalP"/>
    </source>
</evidence>
<accession>A0A495CW08</accession>
<proteinExistence type="predicted"/>
<feature type="signal peptide" evidence="1">
    <location>
        <begin position="1"/>
        <end position="32"/>
    </location>
</feature>
<evidence type="ECO:0000313" key="3">
    <source>
        <dbReference type="Proteomes" id="UP000273675"/>
    </source>
</evidence>
<protein>
    <recommendedName>
        <fullName evidence="4">GumN family protein</fullName>
    </recommendedName>
</protein>
<feature type="chain" id="PRO_5019821418" description="GumN family protein" evidence="1">
    <location>
        <begin position="33"/>
        <end position="310"/>
    </location>
</feature>
<dbReference type="CDD" id="cd14789">
    <property type="entry name" value="Tiki"/>
    <property type="match status" value="1"/>
</dbReference>
<gene>
    <name evidence="2" type="ORF">C7435_3258</name>
</gene>
<dbReference type="PANTHER" id="PTHR40590:SF1">
    <property type="entry name" value="CYTOPLASMIC PROTEIN"/>
    <property type="match status" value="1"/>
</dbReference>
<evidence type="ECO:0000313" key="2">
    <source>
        <dbReference type="EMBL" id="RKQ89556.1"/>
    </source>
</evidence>
<name>A0A495CW08_9PROT</name>
<dbReference type="InterPro" id="IPR006311">
    <property type="entry name" value="TAT_signal"/>
</dbReference>
<dbReference type="AlphaFoldDB" id="A0A495CW08"/>